<evidence type="ECO:0000256" key="4">
    <source>
        <dbReference type="SAM" id="MobiDB-lite"/>
    </source>
</evidence>
<organism evidence="5 6">
    <name type="scientific">Mytilus galloprovincialis</name>
    <name type="common">Mediterranean mussel</name>
    <dbReference type="NCBI Taxonomy" id="29158"/>
    <lineage>
        <taxon>Eukaryota</taxon>
        <taxon>Metazoa</taxon>
        <taxon>Spiralia</taxon>
        <taxon>Lophotrochozoa</taxon>
        <taxon>Mollusca</taxon>
        <taxon>Bivalvia</taxon>
        <taxon>Autobranchia</taxon>
        <taxon>Pteriomorphia</taxon>
        <taxon>Mytilida</taxon>
        <taxon>Mytiloidea</taxon>
        <taxon>Mytilidae</taxon>
        <taxon>Mytilinae</taxon>
        <taxon>Mytilus</taxon>
    </lineage>
</organism>
<dbReference type="PANTHER" id="PTHR14187">
    <property type="entry name" value="ALPHA KINASE/ELONGATION FACTOR 2 KINASE"/>
    <property type="match status" value="1"/>
</dbReference>
<dbReference type="Gene3D" id="3.30.420.40">
    <property type="match status" value="1"/>
</dbReference>
<dbReference type="EMBL" id="UYJE01000698">
    <property type="protein sequence ID" value="VDH95524.1"/>
    <property type="molecule type" value="Genomic_DNA"/>
</dbReference>
<dbReference type="GO" id="GO:0140662">
    <property type="term" value="F:ATP-dependent protein folding chaperone"/>
    <property type="evidence" value="ECO:0007669"/>
    <property type="project" value="InterPro"/>
</dbReference>
<feature type="non-terminal residue" evidence="5">
    <location>
        <position position="825"/>
    </location>
</feature>
<evidence type="ECO:0000313" key="5">
    <source>
        <dbReference type="EMBL" id="VDH95524.1"/>
    </source>
</evidence>
<dbReference type="Pfam" id="PF00012">
    <property type="entry name" value="HSP70"/>
    <property type="match status" value="1"/>
</dbReference>
<dbReference type="PANTHER" id="PTHR14187:SF5">
    <property type="entry name" value="HEAT SHOCK 70 KDA PROTEIN 12A"/>
    <property type="match status" value="1"/>
</dbReference>
<evidence type="ECO:0000256" key="1">
    <source>
        <dbReference type="ARBA" id="ARBA00007381"/>
    </source>
</evidence>
<protein>
    <submittedName>
        <fullName evidence="5">Uncharacterized protein</fullName>
    </submittedName>
</protein>
<dbReference type="OrthoDB" id="2963168at2759"/>
<keyword evidence="3" id="KW-0067">ATP-binding</keyword>
<dbReference type="InterPro" id="IPR013126">
    <property type="entry name" value="Hsp_70_fam"/>
</dbReference>
<keyword evidence="2" id="KW-0547">Nucleotide-binding</keyword>
<name>A0A8B6BUC6_MYTGA</name>
<evidence type="ECO:0000256" key="3">
    <source>
        <dbReference type="ARBA" id="ARBA00022840"/>
    </source>
</evidence>
<feature type="region of interest" description="Disordered" evidence="4">
    <location>
        <begin position="1"/>
        <end position="29"/>
    </location>
</feature>
<dbReference type="GO" id="GO:0005524">
    <property type="term" value="F:ATP binding"/>
    <property type="evidence" value="ECO:0007669"/>
    <property type="project" value="UniProtKB-KW"/>
</dbReference>
<accession>A0A8B6BUC6</accession>
<gene>
    <name evidence="5" type="ORF">MGAL_10B047674</name>
</gene>
<sequence length="825" mass="94487">KMIQAQGLGGVMSHDVPNTDNSPNQVHDNDIDENNVWVYRDESSHIGTTYSGYAFSFGHQYKSKPLNITSHSWPDGPSYKTPTCVLLTSEKKFHSFGREAENKYISLAENEEHEDWYFVTRFKMLLMEKEELDEQTLVEDMDKKPISALLVFTEAIKYLKNHLLNDLKKRNLDVPDNQIKWVLTVPAIWSDPAKQFMRTAAEQADIPHSSLTLAYEPEAAALYCRLLPIDTMKVAGGTNYLSCFEPGKKIIIVDLGGGTADISINEVTKEHNLKTIDRASGGDWGGTNIDKKYLKFLGEVLGNNIMEEIKRDYRSDLLEIQQDFEEQKRKVTPDRDHDVVIRMPGGVMEIIRNKKQKLADIVESSQHSGTVSVKENQRDRLHIKARIFISFFKETTQHIISHLQQVLDSRHLGHIPPAMVMVGGFSESVIVTDAIRNHESFENIKVIIPTEARLAVLKGAVLFGHNPTVVISRMAKYSYDVLVEVGKNAQDQLRICTNYTDIIERICRKWIVKETICVPCDLLSYKDITNKTRTAKNRLPRSSDSFASEMTCILYSPSNNCVVLYLKDSSSAYFQIYYVNGQILTTVGLHIRGHWKGTIICHEEDNIPTPLCCHGVNVRYEDEEQITLALCTCIDFLRFKCLRNQILSRYKNASYTCHQIKSHRIKSRLDASVRAIRAVFIIQFVYYCIDDCTIDLELLLNTYNDEDAEKFNSLIELYTKSRDFLSEKTLGEQLLVMISAAFLHCMILKQLPSSTQERHTNQNMCLCQFVEMVMAEYFQCLSKLTIVPDLEDVLRKRHFLSIKKKKLKDQQQSLAINEEFSFVST</sequence>
<dbReference type="Proteomes" id="UP000596742">
    <property type="component" value="Unassembled WGS sequence"/>
</dbReference>
<dbReference type="SUPFAM" id="SSF53067">
    <property type="entry name" value="Actin-like ATPase domain"/>
    <property type="match status" value="2"/>
</dbReference>
<evidence type="ECO:0000256" key="2">
    <source>
        <dbReference type="ARBA" id="ARBA00022741"/>
    </source>
</evidence>
<proteinExistence type="inferred from homology"/>
<dbReference type="AlphaFoldDB" id="A0A8B6BUC6"/>
<comment type="similarity">
    <text evidence="1">Belongs to the heat shock protein 70 family.</text>
</comment>
<comment type="caution">
    <text evidence="5">The sequence shown here is derived from an EMBL/GenBank/DDBJ whole genome shotgun (WGS) entry which is preliminary data.</text>
</comment>
<evidence type="ECO:0000313" key="6">
    <source>
        <dbReference type="Proteomes" id="UP000596742"/>
    </source>
</evidence>
<feature type="compositionally biased region" description="Polar residues" evidence="4">
    <location>
        <begin position="16"/>
        <end position="26"/>
    </location>
</feature>
<dbReference type="CDD" id="cd10229">
    <property type="entry name" value="ASKHA_NBD_HSP70_HSPA12"/>
    <property type="match status" value="1"/>
</dbReference>
<reference evidence="5" key="1">
    <citation type="submission" date="2018-11" db="EMBL/GenBank/DDBJ databases">
        <authorList>
            <person name="Alioto T."/>
            <person name="Alioto T."/>
        </authorList>
    </citation>
    <scope>NUCLEOTIDE SEQUENCE</scope>
</reference>
<keyword evidence="6" id="KW-1185">Reference proteome</keyword>
<dbReference type="InterPro" id="IPR043129">
    <property type="entry name" value="ATPase_NBD"/>
</dbReference>